<proteinExistence type="predicted"/>
<evidence type="ECO:0000259" key="1">
    <source>
        <dbReference type="PROSITE" id="PS51186"/>
    </source>
</evidence>
<dbReference type="SUPFAM" id="SSF55729">
    <property type="entry name" value="Acyl-CoA N-acyltransferases (Nat)"/>
    <property type="match status" value="1"/>
</dbReference>
<dbReference type="GO" id="GO:0016747">
    <property type="term" value="F:acyltransferase activity, transferring groups other than amino-acyl groups"/>
    <property type="evidence" value="ECO:0007669"/>
    <property type="project" value="InterPro"/>
</dbReference>
<dbReference type="InterPro" id="IPR016181">
    <property type="entry name" value="Acyl_CoA_acyltransferase"/>
</dbReference>
<dbReference type="PROSITE" id="PS51186">
    <property type="entry name" value="GNAT"/>
    <property type="match status" value="1"/>
</dbReference>
<dbReference type="InterPro" id="IPR000182">
    <property type="entry name" value="GNAT_dom"/>
</dbReference>
<dbReference type="Gene3D" id="3.40.630.30">
    <property type="match status" value="1"/>
</dbReference>
<protein>
    <recommendedName>
        <fullName evidence="1">N-acetyltransferase domain-containing protein</fullName>
    </recommendedName>
</protein>
<evidence type="ECO:0000313" key="2">
    <source>
        <dbReference type="EMBL" id="RKD23049.1"/>
    </source>
</evidence>
<dbReference type="AlphaFoldDB" id="A0A419SGY8"/>
<feature type="domain" description="N-acetyltransferase" evidence="1">
    <location>
        <begin position="6"/>
        <end position="141"/>
    </location>
</feature>
<organism evidence="2 3">
    <name type="scientific">Ammoniphilus oxalaticus</name>
    <dbReference type="NCBI Taxonomy" id="66863"/>
    <lineage>
        <taxon>Bacteria</taxon>
        <taxon>Bacillati</taxon>
        <taxon>Bacillota</taxon>
        <taxon>Bacilli</taxon>
        <taxon>Bacillales</taxon>
        <taxon>Paenibacillaceae</taxon>
        <taxon>Aneurinibacillus group</taxon>
        <taxon>Ammoniphilus</taxon>
    </lineage>
</organism>
<dbReference type="RefSeq" id="WP_120190539.1">
    <property type="nucleotide sequence ID" value="NZ_MCHY01000009.1"/>
</dbReference>
<dbReference type="EMBL" id="MCHY01000009">
    <property type="protein sequence ID" value="RKD23049.1"/>
    <property type="molecule type" value="Genomic_DNA"/>
</dbReference>
<gene>
    <name evidence="2" type="ORF">BEP19_12550</name>
</gene>
<keyword evidence="3" id="KW-1185">Reference proteome</keyword>
<sequence>MLNNNSVVRMATKQDVSAIVKLLEQGKLNATGIEQHIENFLVVEQTEPRRIIGTAGLEISDEKRGLLRSLALDSTYLEANALMELVRILLAFAVQKGVQEIYLLTPSTSFFEFFGFEAIEHTDTPASIQQSAHFRQAKTDLSTVMVYQTRKK</sequence>
<comment type="caution">
    <text evidence="2">The sequence shown here is derived from an EMBL/GenBank/DDBJ whole genome shotgun (WGS) entry which is preliminary data.</text>
</comment>
<evidence type="ECO:0000313" key="3">
    <source>
        <dbReference type="Proteomes" id="UP000284219"/>
    </source>
</evidence>
<name>A0A419SGY8_9BACL</name>
<dbReference type="Pfam" id="PF00583">
    <property type="entry name" value="Acetyltransf_1"/>
    <property type="match status" value="1"/>
</dbReference>
<dbReference type="Proteomes" id="UP000284219">
    <property type="component" value="Unassembled WGS sequence"/>
</dbReference>
<reference evidence="2 3" key="1">
    <citation type="submission" date="2016-08" db="EMBL/GenBank/DDBJ databases">
        <title>Novel Firmicute Genomes.</title>
        <authorList>
            <person name="Poppleton D.I."/>
            <person name="Gribaldo S."/>
        </authorList>
    </citation>
    <scope>NUCLEOTIDE SEQUENCE [LARGE SCALE GENOMIC DNA]</scope>
    <source>
        <strain evidence="2 3">RAOx-1</strain>
    </source>
</reference>
<dbReference type="OrthoDB" id="2678531at2"/>
<accession>A0A419SGY8</accession>